<keyword evidence="4" id="KW-1185">Reference proteome</keyword>
<reference evidence="3 4" key="1">
    <citation type="submission" date="2016-11" db="EMBL/GenBank/DDBJ databases">
        <authorList>
            <person name="Jaros S."/>
            <person name="Januszkiewicz K."/>
            <person name="Wedrychowicz H."/>
        </authorList>
    </citation>
    <scope>NUCLEOTIDE SEQUENCE [LARGE SCALE GENOMIC DNA]</scope>
    <source>
        <strain evidence="3 4">DSM 26910</strain>
    </source>
</reference>
<dbReference type="STRING" id="1484053.SAMN05444274_101149"/>
<protein>
    <submittedName>
        <fullName evidence="3">Uncharacterized protein</fullName>
    </submittedName>
</protein>
<keyword evidence="2" id="KW-0472">Membrane</keyword>
<sequence>MNSHRDMKQPSFKDVSRFTRWINGLDEKDRLLSPRGRKKKWVIFLCILFLLFVLSFTWFPRVTVEHQALPGKTPVRTDTVQFPSGTGIMELPADSLEHPLKQKSNEDTFEAE</sequence>
<evidence type="ECO:0000256" key="1">
    <source>
        <dbReference type="SAM" id="MobiDB-lite"/>
    </source>
</evidence>
<dbReference type="OrthoDB" id="1122456at2"/>
<evidence type="ECO:0000256" key="2">
    <source>
        <dbReference type="SAM" id="Phobius"/>
    </source>
</evidence>
<organism evidence="3 4">
    <name type="scientific">Mariniphaga anaerophila</name>
    <dbReference type="NCBI Taxonomy" id="1484053"/>
    <lineage>
        <taxon>Bacteria</taxon>
        <taxon>Pseudomonadati</taxon>
        <taxon>Bacteroidota</taxon>
        <taxon>Bacteroidia</taxon>
        <taxon>Marinilabiliales</taxon>
        <taxon>Prolixibacteraceae</taxon>
        <taxon>Mariniphaga</taxon>
    </lineage>
</organism>
<keyword evidence="2" id="KW-0812">Transmembrane</keyword>
<name>A0A1M4SU14_9BACT</name>
<accession>A0A1M4SU14</accession>
<evidence type="ECO:0000313" key="4">
    <source>
        <dbReference type="Proteomes" id="UP000184164"/>
    </source>
</evidence>
<gene>
    <name evidence="3" type="ORF">SAMN05444274_101149</name>
</gene>
<feature type="transmembrane region" description="Helical" evidence="2">
    <location>
        <begin position="41"/>
        <end position="59"/>
    </location>
</feature>
<dbReference type="AlphaFoldDB" id="A0A1M4SU14"/>
<dbReference type="RefSeq" id="WP_139249572.1">
    <property type="nucleotide sequence ID" value="NZ_FQUM01000001.1"/>
</dbReference>
<evidence type="ECO:0000313" key="3">
    <source>
        <dbReference type="EMBL" id="SHE35730.1"/>
    </source>
</evidence>
<proteinExistence type="predicted"/>
<dbReference type="Proteomes" id="UP000184164">
    <property type="component" value="Unassembled WGS sequence"/>
</dbReference>
<feature type="compositionally biased region" description="Basic and acidic residues" evidence="1">
    <location>
        <begin position="95"/>
        <end position="106"/>
    </location>
</feature>
<dbReference type="EMBL" id="FQUM01000001">
    <property type="protein sequence ID" value="SHE35730.1"/>
    <property type="molecule type" value="Genomic_DNA"/>
</dbReference>
<keyword evidence="2" id="KW-1133">Transmembrane helix</keyword>
<feature type="region of interest" description="Disordered" evidence="1">
    <location>
        <begin position="90"/>
        <end position="112"/>
    </location>
</feature>